<evidence type="ECO:0000256" key="1">
    <source>
        <dbReference type="ARBA" id="ARBA00023015"/>
    </source>
</evidence>
<name>A0A502BN66_9HYPH</name>
<keyword evidence="2" id="KW-0238">DNA-binding</keyword>
<dbReference type="AlphaFoldDB" id="A0A502BN66"/>
<dbReference type="Gene3D" id="1.20.120.530">
    <property type="entry name" value="GntR ligand-binding domain-like"/>
    <property type="match status" value="1"/>
</dbReference>
<organism evidence="5 6">
    <name type="scientific">Brucella gallinifaecis</name>
    <dbReference type="NCBI Taxonomy" id="215590"/>
    <lineage>
        <taxon>Bacteria</taxon>
        <taxon>Pseudomonadati</taxon>
        <taxon>Pseudomonadota</taxon>
        <taxon>Alphaproteobacteria</taxon>
        <taxon>Hyphomicrobiales</taxon>
        <taxon>Brucellaceae</taxon>
        <taxon>Brucella/Ochrobactrum group</taxon>
        <taxon>Brucella</taxon>
    </lineage>
</organism>
<protein>
    <submittedName>
        <fullName evidence="5">GntR family transcriptional regulator</fullName>
    </submittedName>
</protein>
<accession>A0A502BN66</accession>
<evidence type="ECO:0000259" key="4">
    <source>
        <dbReference type="PROSITE" id="PS50949"/>
    </source>
</evidence>
<dbReference type="SMART" id="SM00345">
    <property type="entry name" value="HTH_GNTR"/>
    <property type="match status" value="1"/>
</dbReference>
<dbReference type="GO" id="GO:0003677">
    <property type="term" value="F:DNA binding"/>
    <property type="evidence" value="ECO:0007669"/>
    <property type="project" value="UniProtKB-KW"/>
</dbReference>
<keyword evidence="3" id="KW-0804">Transcription</keyword>
<dbReference type="Proteomes" id="UP000315388">
    <property type="component" value="Unassembled WGS sequence"/>
</dbReference>
<dbReference type="Gene3D" id="1.10.10.10">
    <property type="entry name" value="Winged helix-like DNA-binding domain superfamily/Winged helix DNA-binding domain"/>
    <property type="match status" value="1"/>
</dbReference>
<dbReference type="Pfam" id="PF00392">
    <property type="entry name" value="GntR"/>
    <property type="match status" value="1"/>
</dbReference>
<dbReference type="RefSeq" id="WP_140905694.1">
    <property type="nucleotide sequence ID" value="NZ_JBHTMD010000022.1"/>
</dbReference>
<keyword evidence="1" id="KW-0805">Transcription regulation</keyword>
<dbReference type="InterPro" id="IPR036390">
    <property type="entry name" value="WH_DNA-bd_sf"/>
</dbReference>
<dbReference type="InterPro" id="IPR008920">
    <property type="entry name" value="TF_FadR/GntR_C"/>
</dbReference>
<dbReference type="PANTHER" id="PTHR43537">
    <property type="entry name" value="TRANSCRIPTIONAL REGULATOR, GNTR FAMILY"/>
    <property type="match status" value="1"/>
</dbReference>
<feature type="domain" description="HTH gntR-type" evidence="4">
    <location>
        <begin position="13"/>
        <end position="80"/>
    </location>
</feature>
<dbReference type="GO" id="GO:0003700">
    <property type="term" value="F:DNA-binding transcription factor activity"/>
    <property type="evidence" value="ECO:0007669"/>
    <property type="project" value="InterPro"/>
</dbReference>
<dbReference type="InterPro" id="IPR000524">
    <property type="entry name" value="Tscrpt_reg_HTH_GntR"/>
</dbReference>
<evidence type="ECO:0000256" key="3">
    <source>
        <dbReference type="ARBA" id="ARBA00023163"/>
    </source>
</evidence>
<proteinExistence type="predicted"/>
<dbReference type="Pfam" id="PF07729">
    <property type="entry name" value="FCD"/>
    <property type="match status" value="1"/>
</dbReference>
<dbReference type="PANTHER" id="PTHR43537:SF39">
    <property type="entry name" value="HTH-TYPE TRANSCRIPTIONAL REGULATOR MCBR"/>
    <property type="match status" value="1"/>
</dbReference>
<dbReference type="SUPFAM" id="SSF48008">
    <property type="entry name" value="GntR ligand-binding domain-like"/>
    <property type="match status" value="1"/>
</dbReference>
<dbReference type="InterPro" id="IPR036388">
    <property type="entry name" value="WH-like_DNA-bd_sf"/>
</dbReference>
<gene>
    <name evidence="5" type="ORF">FHY56_13350</name>
</gene>
<keyword evidence="6" id="KW-1185">Reference proteome</keyword>
<evidence type="ECO:0000313" key="6">
    <source>
        <dbReference type="Proteomes" id="UP000315388"/>
    </source>
</evidence>
<dbReference type="SMART" id="SM00895">
    <property type="entry name" value="FCD"/>
    <property type="match status" value="1"/>
</dbReference>
<reference evidence="5 6" key="1">
    <citation type="journal article" date="2003" name="Int. J. Syst. Evol. Microbiol.">
        <title>Towards a standardized format for the description of a novel species (of an established genus): Ochrobactrum gallinifaecis sp. nov.</title>
        <authorList>
            <person name="Kampfer P."/>
            <person name="Buczolits S."/>
            <person name="Albrecht A."/>
            <person name="Busse H.J."/>
            <person name="Stackebrandt E."/>
        </authorList>
    </citation>
    <scope>NUCLEOTIDE SEQUENCE [LARGE SCALE GENOMIC DNA]</scope>
    <source>
        <strain evidence="5 6">ISO 196</strain>
    </source>
</reference>
<dbReference type="SUPFAM" id="SSF46785">
    <property type="entry name" value="Winged helix' DNA-binding domain"/>
    <property type="match status" value="1"/>
</dbReference>
<evidence type="ECO:0000256" key="2">
    <source>
        <dbReference type="ARBA" id="ARBA00023125"/>
    </source>
</evidence>
<dbReference type="OrthoDB" id="9815654at2"/>
<dbReference type="EMBL" id="VEWJ01000009">
    <property type="protein sequence ID" value="TPF74708.1"/>
    <property type="molecule type" value="Genomic_DNA"/>
</dbReference>
<comment type="caution">
    <text evidence="5">The sequence shown here is derived from an EMBL/GenBank/DDBJ whole genome shotgun (WGS) entry which is preliminary data.</text>
</comment>
<evidence type="ECO:0000313" key="5">
    <source>
        <dbReference type="EMBL" id="TPF74708.1"/>
    </source>
</evidence>
<dbReference type="InterPro" id="IPR011711">
    <property type="entry name" value="GntR_C"/>
</dbReference>
<sequence>MTDYMLETIERNETLSDRVKVSLRKALIEGTFEPGSRIKIRDIAHALGVSPTPAREALMTLIAEGALIEDSNKTAIVPALTRESLLEITELRVSLERTAARIVVPLLDDASLKEIEHFNMRIVKASETDDMKRGLEENANFHFAIYRLTQMPMLLKMIETVWLRSGAYLNLAYPAFANLNTSHSKHRVIIDALRSRDVDALEQAIEDDIRTSAHHLFKSLDKHLSDNV</sequence>
<dbReference type="PROSITE" id="PS50949">
    <property type="entry name" value="HTH_GNTR"/>
    <property type="match status" value="1"/>
</dbReference>